<protein>
    <recommendedName>
        <fullName evidence="2">Glutaredoxin domain-containing protein</fullName>
    </recommendedName>
</protein>
<evidence type="ECO:0000313" key="1">
    <source>
        <dbReference type="EMBL" id="KKL79870.1"/>
    </source>
</evidence>
<reference evidence="1" key="1">
    <citation type="journal article" date="2015" name="Nature">
        <title>Complex archaea that bridge the gap between prokaryotes and eukaryotes.</title>
        <authorList>
            <person name="Spang A."/>
            <person name="Saw J.H."/>
            <person name="Jorgensen S.L."/>
            <person name="Zaremba-Niedzwiedzka K."/>
            <person name="Martijn J."/>
            <person name="Lind A.E."/>
            <person name="van Eijk R."/>
            <person name="Schleper C."/>
            <person name="Guy L."/>
            <person name="Ettema T.J."/>
        </authorList>
    </citation>
    <scope>NUCLEOTIDE SEQUENCE</scope>
</reference>
<dbReference type="SUPFAM" id="SSF52833">
    <property type="entry name" value="Thioredoxin-like"/>
    <property type="match status" value="1"/>
</dbReference>
<dbReference type="AlphaFoldDB" id="A0A0F9HDV8"/>
<gene>
    <name evidence="1" type="ORF">LCGC14_2010500</name>
</gene>
<accession>A0A0F9HDV8</accession>
<sequence length="65" mass="7563">MTRETKSTPKTAVLYRMVMEEHVCPYGLKSKDLLEREGYSIDDRPLKTREETDAFMEKHGVDTTP</sequence>
<comment type="caution">
    <text evidence="1">The sequence shown here is derived from an EMBL/GenBank/DDBJ whole genome shotgun (WGS) entry which is preliminary data.</text>
</comment>
<evidence type="ECO:0008006" key="2">
    <source>
        <dbReference type="Google" id="ProtNLM"/>
    </source>
</evidence>
<name>A0A0F9HDV8_9ZZZZ</name>
<dbReference type="InterPro" id="IPR036249">
    <property type="entry name" value="Thioredoxin-like_sf"/>
</dbReference>
<dbReference type="EMBL" id="LAZR01023039">
    <property type="protein sequence ID" value="KKL79870.1"/>
    <property type="molecule type" value="Genomic_DNA"/>
</dbReference>
<organism evidence="1">
    <name type="scientific">marine sediment metagenome</name>
    <dbReference type="NCBI Taxonomy" id="412755"/>
    <lineage>
        <taxon>unclassified sequences</taxon>
        <taxon>metagenomes</taxon>
        <taxon>ecological metagenomes</taxon>
    </lineage>
</organism>
<proteinExistence type="predicted"/>